<keyword evidence="3 5" id="KW-1133">Transmembrane helix</keyword>
<evidence type="ECO:0000313" key="7">
    <source>
        <dbReference type="EMBL" id="ABO50064.1"/>
    </source>
</evidence>
<dbReference type="GO" id="GO:0016020">
    <property type="term" value="C:membrane"/>
    <property type="evidence" value="ECO:0007669"/>
    <property type="project" value="UniProtKB-SubCell"/>
</dbReference>
<evidence type="ECO:0000256" key="3">
    <source>
        <dbReference type="ARBA" id="ARBA00022989"/>
    </source>
</evidence>
<feature type="transmembrane region" description="Helical" evidence="5">
    <location>
        <begin position="177"/>
        <end position="194"/>
    </location>
</feature>
<comment type="subcellular location">
    <subcellularLocation>
        <location evidence="1">Membrane</location>
        <topology evidence="1">Multi-pass membrane protein</topology>
    </subcellularLocation>
</comment>
<dbReference type="EMBL" id="CP000612">
    <property type="protein sequence ID" value="ABO50064.1"/>
    <property type="molecule type" value="Genomic_DNA"/>
</dbReference>
<protein>
    <recommendedName>
        <fullName evidence="6">NarX-like N-terminal domain-containing protein</fullName>
    </recommendedName>
</protein>
<dbReference type="HOGENOM" id="CLU_1102236_0_0_9"/>
<gene>
    <name evidence="7" type="ordered locus">Dred_1535</name>
</gene>
<keyword evidence="4 5" id="KW-0472">Membrane</keyword>
<dbReference type="Proteomes" id="UP000001556">
    <property type="component" value="Chromosome"/>
</dbReference>
<dbReference type="RefSeq" id="WP_011877880.1">
    <property type="nucleotide sequence ID" value="NC_009253.1"/>
</dbReference>
<accession>A4J4R1</accession>
<evidence type="ECO:0000313" key="8">
    <source>
        <dbReference type="Proteomes" id="UP000001556"/>
    </source>
</evidence>
<evidence type="ECO:0000259" key="6">
    <source>
        <dbReference type="Pfam" id="PF13675"/>
    </source>
</evidence>
<reference evidence="7 8" key="1">
    <citation type="submission" date="2007-03" db="EMBL/GenBank/DDBJ databases">
        <title>Complete sequence of Desulfotomaculum reducens MI-1.</title>
        <authorList>
            <consortium name="US DOE Joint Genome Institute"/>
            <person name="Copeland A."/>
            <person name="Lucas S."/>
            <person name="Lapidus A."/>
            <person name="Barry K."/>
            <person name="Detter J.C."/>
            <person name="Glavina del Rio T."/>
            <person name="Hammon N."/>
            <person name="Israni S."/>
            <person name="Dalin E."/>
            <person name="Tice H."/>
            <person name="Pitluck S."/>
            <person name="Sims D."/>
            <person name="Brettin T."/>
            <person name="Bruce D."/>
            <person name="Han C."/>
            <person name="Tapia R."/>
            <person name="Schmutz J."/>
            <person name="Larimer F."/>
            <person name="Land M."/>
            <person name="Hauser L."/>
            <person name="Kyrpides N."/>
            <person name="Kim E."/>
            <person name="Tebo B.M."/>
            <person name="Richardson P."/>
        </authorList>
    </citation>
    <scope>NUCLEOTIDE SEQUENCE [LARGE SCALE GENOMIC DNA]</scope>
    <source>
        <strain evidence="7 8">MI-1</strain>
    </source>
</reference>
<dbReference type="STRING" id="349161.Dred_1535"/>
<evidence type="ECO:0000256" key="1">
    <source>
        <dbReference type="ARBA" id="ARBA00004141"/>
    </source>
</evidence>
<dbReference type="AlphaFoldDB" id="A4J4R1"/>
<keyword evidence="8" id="KW-1185">Reference proteome</keyword>
<dbReference type="eggNOG" id="COG3850">
    <property type="taxonomic scope" value="Bacteria"/>
</dbReference>
<evidence type="ECO:0000256" key="4">
    <source>
        <dbReference type="ARBA" id="ARBA00023136"/>
    </source>
</evidence>
<keyword evidence="2 5" id="KW-0812">Transmembrane</keyword>
<feature type="domain" description="NarX-like N-terminal" evidence="6">
    <location>
        <begin position="33"/>
        <end position="129"/>
    </location>
</feature>
<sequence>MKNLSLKWKVLVPLLLVLATTILQINLIIAMNHAQQEDAVRVNVAGRQRMLSQRMAKDVFGFVLTSNSQHQEDLTKAMDIFEQSLNALKTGGPLEVGGTKVEVTKTETPEILNLLSEAETSWQGIKSDIEGIASISPESTAKAEAINEQLVKMVNTFDQATKMYETASAATVKKNMTVIYGCAVGYLFLIFFSWQITNKYIIKPVTALQRAAEDIAKGDLSGSSK</sequence>
<name>A4J4R1_DESRM</name>
<evidence type="ECO:0000256" key="2">
    <source>
        <dbReference type="ARBA" id="ARBA00022692"/>
    </source>
</evidence>
<dbReference type="Gene3D" id="6.10.340.10">
    <property type="match status" value="1"/>
</dbReference>
<dbReference type="KEGG" id="drm:Dred_1535"/>
<dbReference type="InterPro" id="IPR029095">
    <property type="entry name" value="NarX-like_N"/>
</dbReference>
<evidence type="ECO:0000256" key="5">
    <source>
        <dbReference type="SAM" id="Phobius"/>
    </source>
</evidence>
<dbReference type="OrthoDB" id="9765238at2"/>
<organism evidence="7 8">
    <name type="scientific">Desulforamulus reducens (strain ATCC BAA-1160 / DSM 100696 / MI-1)</name>
    <name type="common">Desulfotomaculum reducens</name>
    <dbReference type="NCBI Taxonomy" id="349161"/>
    <lineage>
        <taxon>Bacteria</taxon>
        <taxon>Bacillati</taxon>
        <taxon>Bacillota</taxon>
        <taxon>Clostridia</taxon>
        <taxon>Eubacteriales</taxon>
        <taxon>Peptococcaceae</taxon>
        <taxon>Desulforamulus</taxon>
    </lineage>
</organism>
<dbReference type="Pfam" id="PF13675">
    <property type="entry name" value="PilJ"/>
    <property type="match status" value="1"/>
</dbReference>
<proteinExistence type="predicted"/>